<dbReference type="Pfam" id="PF00122">
    <property type="entry name" value="E1-E2_ATPase"/>
    <property type="match status" value="1"/>
</dbReference>
<dbReference type="InterPro" id="IPR008250">
    <property type="entry name" value="ATPase_P-typ_transduc_dom_A_sf"/>
</dbReference>
<evidence type="ECO:0000256" key="6">
    <source>
        <dbReference type="ARBA" id="ARBA00039097"/>
    </source>
</evidence>
<evidence type="ECO:0000256" key="2">
    <source>
        <dbReference type="ARBA" id="ARBA00006024"/>
    </source>
</evidence>
<dbReference type="GO" id="GO:0016463">
    <property type="term" value="F:P-type zinc transporter activity"/>
    <property type="evidence" value="ECO:0007669"/>
    <property type="project" value="UniProtKB-EC"/>
</dbReference>
<dbReference type="Pfam" id="PF00702">
    <property type="entry name" value="Hydrolase"/>
    <property type="match status" value="1"/>
</dbReference>
<dbReference type="SUPFAM" id="SSF81653">
    <property type="entry name" value="Calcium ATPase, transduction domain A"/>
    <property type="match status" value="1"/>
</dbReference>
<feature type="transmembrane region" description="Helical" evidence="8">
    <location>
        <begin position="257"/>
        <end position="278"/>
    </location>
</feature>
<feature type="transmembrane region" description="Helical" evidence="8">
    <location>
        <begin position="564"/>
        <end position="583"/>
    </location>
</feature>
<reference evidence="10 11" key="1">
    <citation type="submission" date="2019-06" db="EMBL/GenBank/DDBJ databases">
        <title>Rhizobium sp. CL12 isolated from roots of soybean.</title>
        <authorList>
            <person name="Wang C."/>
        </authorList>
    </citation>
    <scope>NUCLEOTIDE SEQUENCE [LARGE SCALE GENOMIC DNA]</scope>
    <source>
        <strain evidence="10 11">CL12</strain>
    </source>
</reference>
<dbReference type="InterPro" id="IPR027256">
    <property type="entry name" value="P-typ_ATPase_IB"/>
</dbReference>
<organism evidence="10 11">
    <name type="scientific">Rhizobium glycinendophyticum</name>
    <dbReference type="NCBI Taxonomy" id="2589807"/>
    <lineage>
        <taxon>Bacteria</taxon>
        <taxon>Pseudomonadati</taxon>
        <taxon>Pseudomonadota</taxon>
        <taxon>Alphaproteobacteria</taxon>
        <taxon>Hyphomicrobiales</taxon>
        <taxon>Rhizobiaceae</taxon>
        <taxon>Rhizobium/Agrobacterium group</taxon>
        <taxon>Rhizobium</taxon>
    </lineage>
</organism>
<comment type="subcellular location">
    <subcellularLocation>
        <location evidence="8">Cell membrane</location>
    </subcellularLocation>
    <subcellularLocation>
        <location evidence="1">Membrane</location>
    </subcellularLocation>
</comment>
<dbReference type="NCBIfam" id="TIGR01525">
    <property type="entry name" value="ATPase-IB_hvy"/>
    <property type="match status" value="1"/>
</dbReference>
<feature type="transmembrane region" description="Helical" evidence="8">
    <location>
        <begin position="34"/>
        <end position="52"/>
    </location>
</feature>
<keyword evidence="8" id="KW-0479">Metal-binding</keyword>
<dbReference type="GO" id="GO:0005524">
    <property type="term" value="F:ATP binding"/>
    <property type="evidence" value="ECO:0007669"/>
    <property type="project" value="UniProtKB-UniRule"/>
</dbReference>
<dbReference type="PANTHER" id="PTHR48085">
    <property type="entry name" value="CADMIUM/ZINC-TRANSPORTING ATPASE HMA2-RELATED"/>
    <property type="match status" value="1"/>
</dbReference>
<keyword evidence="8" id="KW-1003">Cell membrane</keyword>
<protein>
    <recommendedName>
        <fullName evidence="6">P-type Zn(2+) transporter</fullName>
        <ecNumber evidence="6">7.2.2.12</ecNumber>
    </recommendedName>
</protein>
<dbReference type="Gene3D" id="3.40.50.1000">
    <property type="entry name" value="HAD superfamily/HAD-like"/>
    <property type="match status" value="1"/>
</dbReference>
<evidence type="ECO:0000256" key="1">
    <source>
        <dbReference type="ARBA" id="ARBA00004370"/>
    </source>
</evidence>
<dbReference type="PROSITE" id="PS00154">
    <property type="entry name" value="ATPASE_E1_E2"/>
    <property type="match status" value="1"/>
</dbReference>
<dbReference type="InterPro" id="IPR023299">
    <property type="entry name" value="ATPase_P-typ_cyto_dom_N"/>
</dbReference>
<dbReference type="EC" id="7.2.2.12" evidence="6"/>
<feature type="transmembrane region" description="Helical" evidence="8">
    <location>
        <begin position="232"/>
        <end position="251"/>
    </location>
</feature>
<keyword evidence="8" id="KW-0067">ATP-binding</keyword>
<comment type="catalytic activity">
    <reaction evidence="7">
        <text>Zn(2+)(in) + ATP + H2O = Zn(2+)(out) + ADP + phosphate + H(+)</text>
        <dbReference type="Rhea" id="RHEA:20621"/>
        <dbReference type="ChEBI" id="CHEBI:15377"/>
        <dbReference type="ChEBI" id="CHEBI:15378"/>
        <dbReference type="ChEBI" id="CHEBI:29105"/>
        <dbReference type="ChEBI" id="CHEBI:30616"/>
        <dbReference type="ChEBI" id="CHEBI:43474"/>
        <dbReference type="ChEBI" id="CHEBI:456216"/>
        <dbReference type="EC" id="7.2.2.12"/>
    </reaction>
</comment>
<accession>A0A504U1I4</accession>
<dbReference type="InterPro" id="IPR023298">
    <property type="entry name" value="ATPase_P-typ_TM_dom_sf"/>
</dbReference>
<keyword evidence="8" id="KW-0547">Nucleotide-binding</keyword>
<comment type="caution">
    <text evidence="10">The sequence shown here is derived from an EMBL/GenBank/DDBJ whole genome shotgun (WGS) entry which is preliminary data.</text>
</comment>
<dbReference type="SUPFAM" id="SSF56784">
    <property type="entry name" value="HAD-like"/>
    <property type="match status" value="1"/>
</dbReference>
<keyword evidence="11" id="KW-1185">Reference proteome</keyword>
<feature type="transmembrane region" description="Helical" evidence="8">
    <location>
        <begin position="9"/>
        <end position="28"/>
    </location>
</feature>
<evidence type="ECO:0000256" key="3">
    <source>
        <dbReference type="ARBA" id="ARBA00022692"/>
    </source>
</evidence>
<dbReference type="GO" id="GO:0005886">
    <property type="term" value="C:plasma membrane"/>
    <property type="evidence" value="ECO:0007669"/>
    <property type="project" value="UniProtKB-SubCell"/>
</dbReference>
<gene>
    <name evidence="10" type="ORF">FJQ55_15395</name>
</gene>
<dbReference type="OrthoDB" id="9807843at2"/>
<dbReference type="Gene3D" id="3.40.1110.10">
    <property type="entry name" value="Calcium-transporting ATPase, cytoplasmic domain N"/>
    <property type="match status" value="1"/>
</dbReference>
<dbReference type="InterPro" id="IPR023214">
    <property type="entry name" value="HAD_sf"/>
</dbReference>
<evidence type="ECO:0000313" key="10">
    <source>
        <dbReference type="EMBL" id="TPP07357.1"/>
    </source>
</evidence>
<dbReference type="SUPFAM" id="SSF81665">
    <property type="entry name" value="Calcium ATPase, transmembrane domain M"/>
    <property type="match status" value="1"/>
</dbReference>
<evidence type="ECO:0000256" key="5">
    <source>
        <dbReference type="ARBA" id="ARBA00023136"/>
    </source>
</evidence>
<dbReference type="PRINTS" id="PR00119">
    <property type="entry name" value="CATATPASE"/>
</dbReference>
<dbReference type="EMBL" id="VFYP01000002">
    <property type="protein sequence ID" value="TPP07357.1"/>
    <property type="molecule type" value="Genomic_DNA"/>
</dbReference>
<sequence>MQWLRDKGPWLLAGFALVCLTIGGFLYLSDAIVPAHYAWSVGALAVLAVLLLDMARALLSGRIGVDAIAALAIGTALLLGESLAAAIVSVMYAGGQLLESYAEGRARRDMSALLGRVSRTAMVHRGDALLAVPIESLSPGDIILLRRGEVVPVDGRLLAAGATLDLSALTGEPMPVTLERGREVPSGATVVGDAFDLLVLRGSAASTYAGIVRLVEQAQASRSPMARLADRYALYFLGLTLCLAGGAYAWSGDPARALAVLVVATPCPLILAVPVAVISGMSRAAAQGVLVKTASALEALAAVTTVVLDKTGTVTSARPEVGAVLAAPGFTEAEVLRLAASLDQASGHVAAEALVRAALDQGLPLSLPQDVVEHPGQGLRGQVDGLAVVLGGSGFVRGHLAAGEVLLRADVPPGAAVVAVAVDGRAAAHILLTDPVRQDAADAIAAFRAFGINRIVMASGDRTDVAEAAAGTLRLDAVKGDLTAPDKVELVLEEKQTGVVMMVGDGVNDAPALATADVGVAISVRGSAASSEAADAVLLADDLRRLPLACSIARRSRRIARQSAGTGVVLSGAAMVCAALGLLSPVQGALLQEVIDVAVILNALRALKG</sequence>
<comment type="similarity">
    <text evidence="2 8">Belongs to the cation transport ATPase (P-type) (TC 3.A.3) family. Type IB subfamily.</text>
</comment>
<evidence type="ECO:0000313" key="11">
    <source>
        <dbReference type="Proteomes" id="UP000316429"/>
    </source>
</evidence>
<dbReference type="InterPro" id="IPR018303">
    <property type="entry name" value="ATPase_P-typ_P_site"/>
</dbReference>
<keyword evidence="5 8" id="KW-0472">Membrane</keyword>
<dbReference type="InterPro" id="IPR059000">
    <property type="entry name" value="ATPase_P-type_domA"/>
</dbReference>
<name>A0A504U1I4_9HYPH</name>
<evidence type="ECO:0000256" key="4">
    <source>
        <dbReference type="ARBA" id="ARBA00022989"/>
    </source>
</evidence>
<keyword evidence="4 8" id="KW-1133">Transmembrane helix</keyword>
<evidence type="ECO:0000256" key="8">
    <source>
        <dbReference type="RuleBase" id="RU362081"/>
    </source>
</evidence>
<dbReference type="NCBIfam" id="TIGR01494">
    <property type="entry name" value="ATPase_P-type"/>
    <property type="match status" value="2"/>
</dbReference>
<proteinExistence type="inferred from homology"/>
<evidence type="ECO:0000256" key="7">
    <source>
        <dbReference type="ARBA" id="ARBA00047308"/>
    </source>
</evidence>
<dbReference type="InterPro" id="IPR051014">
    <property type="entry name" value="Cation_Transport_ATPase_IB"/>
</dbReference>
<dbReference type="Proteomes" id="UP000316429">
    <property type="component" value="Unassembled WGS sequence"/>
</dbReference>
<feature type="domain" description="P-type ATPase A" evidence="9">
    <location>
        <begin position="118"/>
        <end position="216"/>
    </location>
</feature>
<dbReference type="GO" id="GO:0016887">
    <property type="term" value="F:ATP hydrolysis activity"/>
    <property type="evidence" value="ECO:0007669"/>
    <property type="project" value="InterPro"/>
</dbReference>
<dbReference type="GO" id="GO:0015086">
    <property type="term" value="F:cadmium ion transmembrane transporter activity"/>
    <property type="evidence" value="ECO:0007669"/>
    <property type="project" value="TreeGrafter"/>
</dbReference>
<dbReference type="InterPro" id="IPR001757">
    <property type="entry name" value="P_typ_ATPase"/>
</dbReference>
<dbReference type="AlphaFoldDB" id="A0A504U1I4"/>
<dbReference type="Gene3D" id="2.70.150.10">
    <property type="entry name" value="Calcium-transporting ATPase, cytoplasmic transduction domain A"/>
    <property type="match status" value="1"/>
</dbReference>
<evidence type="ECO:0000259" key="9">
    <source>
        <dbReference type="Pfam" id="PF00122"/>
    </source>
</evidence>
<keyword evidence="3 8" id="KW-0812">Transmembrane</keyword>
<dbReference type="PANTHER" id="PTHR48085:SF5">
    <property type="entry name" value="CADMIUM_ZINC-TRANSPORTING ATPASE HMA4-RELATED"/>
    <property type="match status" value="1"/>
</dbReference>
<dbReference type="GO" id="GO:0046872">
    <property type="term" value="F:metal ion binding"/>
    <property type="evidence" value="ECO:0007669"/>
    <property type="project" value="UniProtKB-KW"/>
</dbReference>
<dbReference type="InterPro" id="IPR036412">
    <property type="entry name" value="HAD-like_sf"/>
</dbReference>